<dbReference type="InterPro" id="IPR045312">
    <property type="entry name" value="PCBER-like"/>
</dbReference>
<dbReference type="PANTHER" id="PTHR47706:SF1">
    <property type="entry name" value="CIPA-LIKE, PUTATIVE (AFU_ORTHOLOGUE AFUA_1G12460)-RELATED"/>
    <property type="match status" value="1"/>
</dbReference>
<sequence>MAIKVALAGATGNLGPAALKALLEAGFEVTILSRKDSNSTDSLPAHPNQKVIKVDYNDVEDLRTALQGIDVVVSTLAATSFNDRKPLIDAALTAGVKRFLPSEFGSDMANPLNRKLPVFQGKVETQEYLEKLAKSHPDFTYTYTYNNVFLDWGLQVGFIMNPKEHKATLYDGGDVPISMTTLATVGKAVVGIIKNLDATKNRGVCFHDGVFTQKQLIELFKKIDGKEWTTEQASTVDIEKSAYEALKKGENISKTMLDFLYRGAFSRDHTPDFTGKVENELLGLKEMSEEEVIEVLKQFV</sequence>
<dbReference type="PANTHER" id="PTHR47706">
    <property type="entry name" value="NMRA-LIKE FAMILY PROTEIN"/>
    <property type="match status" value="1"/>
</dbReference>
<dbReference type="Proteomes" id="UP001334248">
    <property type="component" value="Unassembled WGS sequence"/>
</dbReference>
<accession>A0ABR0RTH7</accession>
<proteinExistence type="predicted"/>
<evidence type="ECO:0000259" key="3">
    <source>
        <dbReference type="Pfam" id="PF05368"/>
    </source>
</evidence>
<comment type="caution">
    <text evidence="4">The sequence shown here is derived from an EMBL/GenBank/DDBJ whole genome shotgun (WGS) entry which is preliminary data.</text>
</comment>
<dbReference type="RefSeq" id="XP_064731978.1">
    <property type="nucleotide sequence ID" value="XM_064871598.1"/>
</dbReference>
<gene>
    <name evidence="4" type="ORF">PMZ80_003169</name>
</gene>
<dbReference type="SUPFAM" id="SSF51735">
    <property type="entry name" value="NAD(P)-binding Rossmann-fold domains"/>
    <property type="match status" value="1"/>
</dbReference>
<evidence type="ECO:0000256" key="1">
    <source>
        <dbReference type="ARBA" id="ARBA00022857"/>
    </source>
</evidence>
<dbReference type="Gene3D" id="3.40.50.720">
    <property type="entry name" value="NAD(P)-binding Rossmann-like Domain"/>
    <property type="match status" value="1"/>
</dbReference>
<keyword evidence="1" id="KW-0521">NADP</keyword>
<dbReference type="InterPro" id="IPR036291">
    <property type="entry name" value="NAD(P)-bd_dom_sf"/>
</dbReference>
<dbReference type="CDD" id="cd05259">
    <property type="entry name" value="PCBER_SDR_a"/>
    <property type="match status" value="1"/>
</dbReference>
<dbReference type="Pfam" id="PF05368">
    <property type="entry name" value="NmrA"/>
    <property type="match status" value="1"/>
</dbReference>
<protein>
    <recommendedName>
        <fullName evidence="3">NmrA-like domain-containing protein</fullName>
    </recommendedName>
</protein>
<name>A0ABR0RTH7_9EURO</name>
<dbReference type="EMBL" id="JAVHJV010000003">
    <property type="protein sequence ID" value="KAK5943888.1"/>
    <property type="molecule type" value="Genomic_DNA"/>
</dbReference>
<dbReference type="Gene3D" id="3.90.25.10">
    <property type="entry name" value="UDP-galactose 4-epimerase, domain 1"/>
    <property type="match status" value="1"/>
</dbReference>
<dbReference type="InterPro" id="IPR051609">
    <property type="entry name" value="NmrA/Isoflavone_reductase-like"/>
</dbReference>
<keyword evidence="5" id="KW-1185">Reference proteome</keyword>
<evidence type="ECO:0000313" key="5">
    <source>
        <dbReference type="Proteomes" id="UP001334248"/>
    </source>
</evidence>
<reference evidence="4 5" key="1">
    <citation type="journal article" date="2023" name="Res Sq">
        <title>Genomic and morphological characterization of Knufia obscura isolated from the Mars 2020 spacecraft assembly facility.</title>
        <authorList>
            <person name="Chander A.M."/>
            <person name="Teixeira M.M."/>
            <person name="Singh N.K."/>
            <person name="Williams M.P."/>
            <person name="Parker C.W."/>
            <person name="Leo P."/>
            <person name="Stajich J.E."/>
            <person name="Torok T."/>
            <person name="Tighe S."/>
            <person name="Mason C.E."/>
            <person name="Venkateswaran K."/>
        </authorList>
    </citation>
    <scope>NUCLEOTIDE SEQUENCE [LARGE SCALE GENOMIC DNA]</scope>
    <source>
        <strain evidence="4 5">CCFEE 5817</strain>
    </source>
</reference>
<evidence type="ECO:0000256" key="2">
    <source>
        <dbReference type="ARBA" id="ARBA00023002"/>
    </source>
</evidence>
<dbReference type="InterPro" id="IPR008030">
    <property type="entry name" value="NmrA-like"/>
</dbReference>
<feature type="domain" description="NmrA-like" evidence="3">
    <location>
        <begin position="4"/>
        <end position="240"/>
    </location>
</feature>
<dbReference type="GeneID" id="89996618"/>
<evidence type="ECO:0000313" key="4">
    <source>
        <dbReference type="EMBL" id="KAK5943888.1"/>
    </source>
</evidence>
<organism evidence="4 5">
    <name type="scientific">Knufia obscura</name>
    <dbReference type="NCBI Taxonomy" id="1635080"/>
    <lineage>
        <taxon>Eukaryota</taxon>
        <taxon>Fungi</taxon>
        <taxon>Dikarya</taxon>
        <taxon>Ascomycota</taxon>
        <taxon>Pezizomycotina</taxon>
        <taxon>Eurotiomycetes</taxon>
        <taxon>Chaetothyriomycetidae</taxon>
        <taxon>Chaetothyriales</taxon>
        <taxon>Trichomeriaceae</taxon>
        <taxon>Knufia</taxon>
    </lineage>
</organism>
<keyword evidence="2" id="KW-0560">Oxidoreductase</keyword>